<proteinExistence type="predicted"/>
<organism evidence="3 4">
    <name type="scientific">Naegleria fowleri</name>
    <name type="common">Brain eating amoeba</name>
    <dbReference type="NCBI Taxonomy" id="5763"/>
    <lineage>
        <taxon>Eukaryota</taxon>
        <taxon>Discoba</taxon>
        <taxon>Heterolobosea</taxon>
        <taxon>Tetramitia</taxon>
        <taxon>Eutetramitia</taxon>
        <taxon>Vahlkampfiidae</taxon>
        <taxon>Naegleria</taxon>
    </lineage>
</organism>
<name>A0A6A5CI96_NAEFO</name>
<feature type="coiled-coil region" evidence="1">
    <location>
        <begin position="237"/>
        <end position="285"/>
    </location>
</feature>
<feature type="compositionally biased region" description="Low complexity" evidence="2">
    <location>
        <begin position="311"/>
        <end position="335"/>
    </location>
</feature>
<feature type="region of interest" description="Disordered" evidence="2">
    <location>
        <begin position="182"/>
        <end position="208"/>
    </location>
</feature>
<dbReference type="RefSeq" id="XP_044569732.1">
    <property type="nucleotide sequence ID" value="XM_044709363.1"/>
</dbReference>
<accession>A0A6A5CI96</accession>
<evidence type="ECO:0000313" key="3">
    <source>
        <dbReference type="EMBL" id="KAF0985019.1"/>
    </source>
</evidence>
<comment type="caution">
    <text evidence="3">The sequence shown here is derived from an EMBL/GenBank/DDBJ whole genome shotgun (WGS) entry which is preliminary data.</text>
</comment>
<dbReference type="VEuPathDB" id="AmoebaDB:FDP41_000058"/>
<gene>
    <name evidence="3" type="ORF">FDP41_000058</name>
</gene>
<feature type="compositionally biased region" description="Low complexity" evidence="2">
    <location>
        <begin position="29"/>
        <end position="47"/>
    </location>
</feature>
<dbReference type="VEuPathDB" id="AmoebaDB:NfTy_026180"/>
<feature type="compositionally biased region" description="Polar residues" evidence="2">
    <location>
        <begin position="293"/>
        <end position="303"/>
    </location>
</feature>
<keyword evidence="4" id="KW-1185">Reference proteome</keyword>
<feature type="compositionally biased region" description="Low complexity" evidence="2">
    <location>
        <begin position="81"/>
        <end position="98"/>
    </location>
</feature>
<sequence>MISSSAAFTASSSEDQQHKDTSSTNFLKSNNFPSVASSSAPSSFNYSHSDDASSALKSSNIPTSDPTPIKLAKIQPHTEMSSSSIETSSSASSQQPVFASTLSSSMNNNAASSSATTCTFSSSLSNYLIPSEGTPPLPLKRESLFVSPSITPQTPSKKRTFTEKEIEDLDAKYKQELAEMMQEEEPLTSTTPPKKDSHTNGIEWSESDEPILSVTQETPQVFMKSLSGMARVFYAQILRHEEKIESLTKANRKYQEVIKKKSEKISLLQHQLSTMVKQIEKYEQSLRQRVSASPQIVTPSQPVASLPPPISSSSSKSASSSSSVDATTTTSSLEEPLPPILAPKPKKRKTEGESSETKIVKSRSNVVFKVKPADCVNYNGATYILARAFEDKYKLKKMLHSYQAQTGENPQLFLRDEEFKKLKAENPDNLSVFAYRTSLYTMEFVNFYISNQ</sequence>
<dbReference type="GeneID" id="68107276"/>
<feature type="region of interest" description="Disordered" evidence="2">
    <location>
        <begin position="293"/>
        <end position="357"/>
    </location>
</feature>
<protein>
    <submittedName>
        <fullName evidence="3">Uncharacterized protein</fullName>
    </submittedName>
</protein>
<dbReference type="VEuPathDB" id="AmoebaDB:NF0010560"/>
<feature type="region of interest" description="Disordered" evidence="2">
    <location>
        <begin position="1"/>
        <end position="98"/>
    </location>
</feature>
<evidence type="ECO:0000256" key="2">
    <source>
        <dbReference type="SAM" id="MobiDB-lite"/>
    </source>
</evidence>
<evidence type="ECO:0000313" key="4">
    <source>
        <dbReference type="Proteomes" id="UP000444721"/>
    </source>
</evidence>
<dbReference type="OrthoDB" id="10456134at2759"/>
<keyword evidence="1" id="KW-0175">Coiled coil</keyword>
<feature type="compositionally biased region" description="Polar residues" evidence="2">
    <location>
        <begin position="55"/>
        <end position="66"/>
    </location>
</feature>
<evidence type="ECO:0000256" key="1">
    <source>
        <dbReference type="SAM" id="Coils"/>
    </source>
</evidence>
<dbReference type="Proteomes" id="UP000444721">
    <property type="component" value="Unassembled WGS sequence"/>
</dbReference>
<dbReference type="AlphaFoldDB" id="A0A6A5CI96"/>
<dbReference type="EMBL" id="VFQX01000001">
    <property type="protein sequence ID" value="KAF0985019.1"/>
    <property type="molecule type" value="Genomic_DNA"/>
</dbReference>
<feature type="compositionally biased region" description="Low complexity" evidence="2">
    <location>
        <begin position="1"/>
        <end position="13"/>
    </location>
</feature>
<reference evidence="3 4" key="1">
    <citation type="journal article" date="2019" name="Sci. Rep.">
        <title>Nanopore sequencing improves the draft genome of the human pathogenic amoeba Naegleria fowleri.</title>
        <authorList>
            <person name="Liechti N."/>
            <person name="Schurch N."/>
            <person name="Bruggmann R."/>
            <person name="Wittwer M."/>
        </authorList>
    </citation>
    <scope>NUCLEOTIDE SEQUENCE [LARGE SCALE GENOMIC DNA]</scope>
    <source>
        <strain evidence="3 4">ATCC 30894</strain>
    </source>
</reference>